<dbReference type="EMBL" id="BSXT01000460">
    <property type="protein sequence ID" value="GMF28082.1"/>
    <property type="molecule type" value="Genomic_DNA"/>
</dbReference>
<accession>A0A9W6U820</accession>
<reference evidence="2" key="1">
    <citation type="submission" date="2023-04" db="EMBL/GenBank/DDBJ databases">
        <title>Phytophthora fragariaefolia NBRC 109709.</title>
        <authorList>
            <person name="Ichikawa N."/>
            <person name="Sato H."/>
            <person name="Tonouchi N."/>
        </authorList>
    </citation>
    <scope>NUCLEOTIDE SEQUENCE</scope>
    <source>
        <strain evidence="2">NBRC 109709</strain>
    </source>
</reference>
<dbReference type="AlphaFoldDB" id="A0A9W6U820"/>
<organism evidence="2 3">
    <name type="scientific">Phytophthora fragariaefolia</name>
    <dbReference type="NCBI Taxonomy" id="1490495"/>
    <lineage>
        <taxon>Eukaryota</taxon>
        <taxon>Sar</taxon>
        <taxon>Stramenopiles</taxon>
        <taxon>Oomycota</taxon>
        <taxon>Peronosporomycetes</taxon>
        <taxon>Peronosporales</taxon>
        <taxon>Peronosporaceae</taxon>
        <taxon>Phytophthora</taxon>
    </lineage>
</organism>
<comment type="caution">
    <text evidence="2">The sequence shown here is derived from an EMBL/GenBank/DDBJ whole genome shotgun (WGS) entry which is preliminary data.</text>
</comment>
<feature type="domain" description="Ty3 transposon capsid-like protein" evidence="1">
    <location>
        <begin position="15"/>
        <end position="128"/>
    </location>
</feature>
<proteinExistence type="predicted"/>
<evidence type="ECO:0000313" key="2">
    <source>
        <dbReference type="EMBL" id="GMF28082.1"/>
    </source>
</evidence>
<evidence type="ECO:0000259" key="1">
    <source>
        <dbReference type="Pfam" id="PF19259"/>
    </source>
</evidence>
<dbReference type="OrthoDB" id="105920at2759"/>
<sequence>MIQDENTRLPGIAGSAMEKPASEWFLHWSSTTRVEEHTWGIFREHVVQLFEESSYQAVLREKLQQHKQTVDTETYNGEYSALIFRVEGMSALDQVLTYANGPKPRTRSYVKLEKPEAMDLAISYEMTHFVEQAHDRQHCLDKKKPWVDRAPSNGKPYTGKTF</sequence>
<gene>
    <name evidence="2" type="ORF">Pfra01_000573600</name>
</gene>
<dbReference type="Pfam" id="PF19259">
    <property type="entry name" value="Ty3_capsid"/>
    <property type="match status" value="1"/>
</dbReference>
<dbReference type="Proteomes" id="UP001165121">
    <property type="component" value="Unassembled WGS sequence"/>
</dbReference>
<protein>
    <submittedName>
        <fullName evidence="2">Unnamed protein product</fullName>
    </submittedName>
</protein>
<evidence type="ECO:0000313" key="3">
    <source>
        <dbReference type="Proteomes" id="UP001165121"/>
    </source>
</evidence>
<dbReference type="InterPro" id="IPR045358">
    <property type="entry name" value="Ty3_capsid"/>
</dbReference>
<name>A0A9W6U820_9STRA</name>
<keyword evidence="3" id="KW-1185">Reference proteome</keyword>